<evidence type="ECO:0000313" key="1">
    <source>
        <dbReference type="EMBL" id="OMO55239.1"/>
    </source>
</evidence>
<feature type="non-terminal residue" evidence="1">
    <location>
        <position position="35"/>
    </location>
</feature>
<proteinExistence type="predicted"/>
<accession>A0A1R3GAW8</accession>
<protein>
    <submittedName>
        <fullName evidence="1">Uncharacterized protein</fullName>
    </submittedName>
</protein>
<evidence type="ECO:0000313" key="2">
    <source>
        <dbReference type="Proteomes" id="UP000188268"/>
    </source>
</evidence>
<dbReference type="AlphaFoldDB" id="A0A1R3GAW8"/>
<gene>
    <name evidence="1" type="ORF">CCACVL1_27338</name>
</gene>
<reference evidence="1 2" key="1">
    <citation type="submission" date="2013-09" db="EMBL/GenBank/DDBJ databases">
        <title>Corchorus capsularis genome sequencing.</title>
        <authorList>
            <person name="Alam M."/>
            <person name="Haque M.S."/>
            <person name="Islam M.S."/>
            <person name="Emdad E.M."/>
            <person name="Islam M.M."/>
            <person name="Ahmed B."/>
            <person name="Halim A."/>
            <person name="Hossen Q.M.M."/>
            <person name="Hossain M.Z."/>
            <person name="Ahmed R."/>
            <person name="Khan M.M."/>
            <person name="Islam R."/>
            <person name="Rashid M.M."/>
            <person name="Khan S.A."/>
            <person name="Rahman M.S."/>
            <person name="Alam M."/>
        </authorList>
    </citation>
    <scope>NUCLEOTIDE SEQUENCE [LARGE SCALE GENOMIC DNA]</scope>
    <source>
        <strain evidence="2">cv. CVL-1</strain>
        <tissue evidence="1">Whole seedling</tissue>
    </source>
</reference>
<name>A0A1R3GAW8_COCAP</name>
<comment type="caution">
    <text evidence="1">The sequence shown here is derived from an EMBL/GenBank/DDBJ whole genome shotgun (WGS) entry which is preliminary data.</text>
</comment>
<dbReference type="Gramene" id="OMO55239">
    <property type="protein sequence ID" value="OMO55239"/>
    <property type="gene ID" value="CCACVL1_27338"/>
</dbReference>
<keyword evidence="2" id="KW-1185">Reference proteome</keyword>
<dbReference type="EMBL" id="AWWV01014737">
    <property type="protein sequence ID" value="OMO55239.1"/>
    <property type="molecule type" value="Genomic_DNA"/>
</dbReference>
<organism evidence="1 2">
    <name type="scientific">Corchorus capsularis</name>
    <name type="common">Jute</name>
    <dbReference type="NCBI Taxonomy" id="210143"/>
    <lineage>
        <taxon>Eukaryota</taxon>
        <taxon>Viridiplantae</taxon>
        <taxon>Streptophyta</taxon>
        <taxon>Embryophyta</taxon>
        <taxon>Tracheophyta</taxon>
        <taxon>Spermatophyta</taxon>
        <taxon>Magnoliopsida</taxon>
        <taxon>eudicotyledons</taxon>
        <taxon>Gunneridae</taxon>
        <taxon>Pentapetalae</taxon>
        <taxon>rosids</taxon>
        <taxon>malvids</taxon>
        <taxon>Malvales</taxon>
        <taxon>Malvaceae</taxon>
        <taxon>Grewioideae</taxon>
        <taxon>Apeibeae</taxon>
        <taxon>Corchorus</taxon>
    </lineage>
</organism>
<sequence>MERRRNSKRIYVIDPFGSKTIGDFFWPSNNWEFER</sequence>
<dbReference type="Proteomes" id="UP000188268">
    <property type="component" value="Unassembled WGS sequence"/>
</dbReference>